<dbReference type="InterPro" id="IPR051207">
    <property type="entry name" value="ComplexI_NDUFA9_subunit"/>
</dbReference>
<keyword evidence="3" id="KW-1185">Reference proteome</keyword>
<dbReference type="InterPro" id="IPR016040">
    <property type="entry name" value="NAD(P)-bd_dom"/>
</dbReference>
<comment type="caution">
    <text evidence="2">The sequence shown here is derived from an EMBL/GenBank/DDBJ whole genome shotgun (WGS) entry which is preliminary data.</text>
</comment>
<gene>
    <name evidence="2" type="ORF">M8542_42930</name>
</gene>
<dbReference type="EMBL" id="JAMXQV010000034">
    <property type="protein sequence ID" value="MCR6489591.1"/>
    <property type="molecule type" value="Genomic_DNA"/>
</dbReference>
<dbReference type="GO" id="GO:0044877">
    <property type="term" value="F:protein-containing complex binding"/>
    <property type="evidence" value="ECO:0007669"/>
    <property type="project" value="TreeGrafter"/>
</dbReference>
<reference evidence="2" key="1">
    <citation type="submission" date="2022-06" db="EMBL/GenBank/DDBJ databases">
        <title>Amycolatopsis iheyaensis sp. nov., a new species of the genus Amycolatopsis isolated from soil in Iheya island, Japan.</title>
        <authorList>
            <person name="Ngamcharungchit C."/>
            <person name="Kanto H."/>
            <person name="Take A."/>
            <person name="Intra B."/>
            <person name="Matsumoto A."/>
            <person name="Panbangred W."/>
            <person name="Inahashi Y."/>
        </authorList>
    </citation>
    <scope>NUCLEOTIDE SEQUENCE</scope>
    <source>
        <strain evidence="2">OK19-0408</strain>
    </source>
</reference>
<sequence>MRVAVAGGTGLMGKLVVRELTEAGHEPVVLARSSGVDLTTGAGLADALTGCAEIVDVSNIVTVRRKPAVEFFGGAARNLVAAGARAGVGQIVTLSIVGIDDVDLGYYAGKRAQEEHVKTGPVPWTILRATQFQEFPEPLIDDAFGPFVPVPRQLCQPVAAVEVARALGEQVGRPPAGYLPPLAGPERLQMVDMARRLVKARRVRKVVVPVRLPGAAGKAMTDGGLLPAGPHREGVRTFADYVRQVERTTETS</sequence>
<dbReference type="Gene3D" id="3.40.50.720">
    <property type="entry name" value="NAD(P)-binding Rossmann-like Domain"/>
    <property type="match status" value="1"/>
</dbReference>
<accession>A0A9X2NL84</accession>
<name>A0A9X2NL84_9PSEU</name>
<evidence type="ECO:0000313" key="3">
    <source>
        <dbReference type="Proteomes" id="UP001144096"/>
    </source>
</evidence>
<proteinExistence type="predicted"/>
<evidence type="ECO:0000259" key="1">
    <source>
        <dbReference type="Pfam" id="PF13460"/>
    </source>
</evidence>
<dbReference type="SUPFAM" id="SSF51735">
    <property type="entry name" value="NAD(P)-binding Rossmann-fold domains"/>
    <property type="match status" value="1"/>
</dbReference>
<dbReference type="PANTHER" id="PTHR12126">
    <property type="entry name" value="NADH-UBIQUINONE OXIDOREDUCTASE 39 KDA SUBUNIT-RELATED"/>
    <property type="match status" value="1"/>
</dbReference>
<dbReference type="AlphaFoldDB" id="A0A9X2NL84"/>
<feature type="domain" description="NAD(P)-binding" evidence="1">
    <location>
        <begin position="7"/>
        <end position="135"/>
    </location>
</feature>
<evidence type="ECO:0000313" key="2">
    <source>
        <dbReference type="EMBL" id="MCR6489591.1"/>
    </source>
</evidence>
<dbReference type="PANTHER" id="PTHR12126:SF11">
    <property type="entry name" value="NADH DEHYDROGENASE [UBIQUINONE] 1 ALPHA SUBCOMPLEX SUBUNIT 9, MITOCHONDRIAL"/>
    <property type="match status" value="1"/>
</dbReference>
<dbReference type="Pfam" id="PF13460">
    <property type="entry name" value="NAD_binding_10"/>
    <property type="match status" value="1"/>
</dbReference>
<dbReference type="Proteomes" id="UP001144096">
    <property type="component" value="Unassembled WGS sequence"/>
</dbReference>
<organism evidence="2 3">
    <name type="scientific">Amycolatopsis iheyensis</name>
    <dbReference type="NCBI Taxonomy" id="2945988"/>
    <lineage>
        <taxon>Bacteria</taxon>
        <taxon>Bacillati</taxon>
        <taxon>Actinomycetota</taxon>
        <taxon>Actinomycetes</taxon>
        <taxon>Pseudonocardiales</taxon>
        <taxon>Pseudonocardiaceae</taxon>
        <taxon>Amycolatopsis</taxon>
    </lineage>
</organism>
<protein>
    <submittedName>
        <fullName evidence="2">NAD(P)H-binding protein</fullName>
    </submittedName>
</protein>
<dbReference type="InterPro" id="IPR036291">
    <property type="entry name" value="NAD(P)-bd_dom_sf"/>
</dbReference>
<dbReference type="RefSeq" id="WP_257926155.1">
    <property type="nucleotide sequence ID" value="NZ_JAMXQV010000034.1"/>
</dbReference>